<keyword evidence="2" id="KW-1185">Reference proteome</keyword>
<sequence>MSSLEQISKLNNEVSEQTLASVSGGRGYSNKWWYKFLNGMGQVAEAGSGLWHIRY</sequence>
<dbReference type="RefSeq" id="WP_176942707.1">
    <property type="nucleotide sequence ID" value="NZ_JABZEC010000004.1"/>
</dbReference>
<gene>
    <name evidence="1" type="ORF">HU830_05090</name>
</gene>
<dbReference type="EMBL" id="JABZEC010000004">
    <property type="protein sequence ID" value="NVY96540.1"/>
    <property type="molecule type" value="Genomic_DNA"/>
</dbReference>
<comment type="caution">
    <text evidence="1">The sequence shown here is derived from an EMBL/GenBank/DDBJ whole genome shotgun (WGS) entry which is preliminary data.</text>
</comment>
<evidence type="ECO:0000313" key="1">
    <source>
        <dbReference type="EMBL" id="NVY96540.1"/>
    </source>
</evidence>
<protein>
    <submittedName>
        <fullName evidence="1">Bacteriocin</fullName>
    </submittedName>
</protein>
<name>A0A850R2G9_9LACO</name>
<dbReference type="AlphaFoldDB" id="A0A850R2G9"/>
<reference evidence="1 2" key="1">
    <citation type="submission" date="2020-06" db="EMBL/GenBank/DDBJ databases">
        <authorList>
            <person name="Kang J."/>
        </authorList>
    </citation>
    <scope>NUCLEOTIDE SEQUENCE [LARGE SCALE GENOMIC DNA]</scope>
    <source>
        <strain evidence="1 2">DCY120</strain>
    </source>
</reference>
<accession>A0A850R2G9</accession>
<evidence type="ECO:0000313" key="2">
    <source>
        <dbReference type="Proteomes" id="UP000563523"/>
    </source>
</evidence>
<organism evidence="1 2">
    <name type="scientific">Bombilactobacillus apium</name>
    <dbReference type="NCBI Taxonomy" id="2675299"/>
    <lineage>
        <taxon>Bacteria</taxon>
        <taxon>Bacillati</taxon>
        <taxon>Bacillota</taxon>
        <taxon>Bacilli</taxon>
        <taxon>Lactobacillales</taxon>
        <taxon>Lactobacillaceae</taxon>
        <taxon>Bombilactobacillus</taxon>
    </lineage>
</organism>
<dbReference type="Proteomes" id="UP000563523">
    <property type="component" value="Unassembled WGS sequence"/>
</dbReference>
<proteinExistence type="predicted"/>